<reference evidence="1" key="1">
    <citation type="journal article" date="2014" name="Front. Microbiol.">
        <title>High frequency of phylogenetically diverse reductive dehalogenase-homologous genes in deep subseafloor sedimentary metagenomes.</title>
        <authorList>
            <person name="Kawai M."/>
            <person name="Futagami T."/>
            <person name="Toyoda A."/>
            <person name="Takaki Y."/>
            <person name="Nishi S."/>
            <person name="Hori S."/>
            <person name="Arai W."/>
            <person name="Tsubouchi T."/>
            <person name="Morono Y."/>
            <person name="Uchiyama I."/>
            <person name="Ito T."/>
            <person name="Fujiyama A."/>
            <person name="Inagaki F."/>
            <person name="Takami H."/>
        </authorList>
    </citation>
    <scope>NUCLEOTIDE SEQUENCE</scope>
    <source>
        <strain evidence="1">Expedition CK06-06</strain>
    </source>
</reference>
<accession>X1L4U1</accession>
<dbReference type="AlphaFoldDB" id="X1L4U1"/>
<dbReference type="EMBL" id="BARU01049023">
    <property type="protein sequence ID" value="GAI00906.1"/>
    <property type="molecule type" value="Genomic_DNA"/>
</dbReference>
<sequence>VIVVLANKGLIDDLQEIALKLGKGGIVRKKSGSKKSFNPNGEYWRLTTNKKKYFRQY</sequence>
<organism evidence="1">
    <name type="scientific">marine sediment metagenome</name>
    <dbReference type="NCBI Taxonomy" id="412755"/>
    <lineage>
        <taxon>unclassified sequences</taxon>
        <taxon>metagenomes</taxon>
        <taxon>ecological metagenomes</taxon>
    </lineage>
</organism>
<comment type="caution">
    <text evidence="1">The sequence shown here is derived from an EMBL/GenBank/DDBJ whole genome shotgun (WGS) entry which is preliminary data.</text>
</comment>
<gene>
    <name evidence="1" type="ORF">S03H2_72471</name>
</gene>
<feature type="non-terminal residue" evidence="1">
    <location>
        <position position="1"/>
    </location>
</feature>
<evidence type="ECO:0000313" key="1">
    <source>
        <dbReference type="EMBL" id="GAI00906.1"/>
    </source>
</evidence>
<feature type="non-terminal residue" evidence="1">
    <location>
        <position position="57"/>
    </location>
</feature>
<name>X1L4U1_9ZZZZ</name>
<protein>
    <submittedName>
        <fullName evidence="1">Uncharacterized protein</fullName>
    </submittedName>
</protein>
<proteinExistence type="predicted"/>